<sequence>MDTSLTPLQPQPQQQNNSTTIEKPVKIKAPSPIIVENVQNLNKLHSMVKQIPNSQIKVINDNNVKINVPEGPEYRMLSGAFTEQEYTWYSYEDKQDRPIKSRTFREKQQKNNVVIFGIKPTLKELSVENICNYLNSVLGLQRKRSDIIHFYQLEKLERSPIKVEFVSTFTKIDVLRNTKKLKGINITISPDLTKSQQKRNKILRNHLLEIRQTTQDHCYIKGEKLYRNNTAYSVEDIQIEDSYNSIVIQQSNSAPQTPARENHLSTFNQDNNKEIRKLNDIEDKGAKTEKKEEKVAEHKEERKEDKQRSQQIPQQNKEKKRKEKRLLLLEVPVRKLVIKICKNCYQN</sequence>
<protein>
    <submittedName>
        <fullName evidence="2">Uncharacterized protein</fullName>
    </submittedName>
</protein>
<dbReference type="Proteomes" id="UP001153636">
    <property type="component" value="Chromosome 7"/>
</dbReference>
<dbReference type="EMBL" id="OV651819">
    <property type="protein sequence ID" value="CAH1113877.1"/>
    <property type="molecule type" value="Genomic_DNA"/>
</dbReference>
<dbReference type="AlphaFoldDB" id="A0A9P0DCI5"/>
<evidence type="ECO:0000256" key="1">
    <source>
        <dbReference type="SAM" id="MobiDB-lite"/>
    </source>
</evidence>
<evidence type="ECO:0000313" key="3">
    <source>
        <dbReference type="Proteomes" id="UP001153636"/>
    </source>
</evidence>
<feature type="region of interest" description="Disordered" evidence="1">
    <location>
        <begin position="250"/>
        <end position="324"/>
    </location>
</feature>
<evidence type="ECO:0000313" key="2">
    <source>
        <dbReference type="EMBL" id="CAH1113877.1"/>
    </source>
</evidence>
<gene>
    <name evidence="2" type="ORF">PSYICH_LOCUS13697</name>
</gene>
<feature type="compositionally biased region" description="Low complexity" evidence="1">
    <location>
        <begin position="1"/>
        <end position="20"/>
    </location>
</feature>
<accession>A0A9P0DCI5</accession>
<feature type="compositionally biased region" description="Basic and acidic residues" evidence="1">
    <location>
        <begin position="271"/>
        <end position="308"/>
    </location>
</feature>
<organism evidence="2 3">
    <name type="scientific">Psylliodes chrysocephalus</name>
    <dbReference type="NCBI Taxonomy" id="3402493"/>
    <lineage>
        <taxon>Eukaryota</taxon>
        <taxon>Metazoa</taxon>
        <taxon>Ecdysozoa</taxon>
        <taxon>Arthropoda</taxon>
        <taxon>Hexapoda</taxon>
        <taxon>Insecta</taxon>
        <taxon>Pterygota</taxon>
        <taxon>Neoptera</taxon>
        <taxon>Endopterygota</taxon>
        <taxon>Coleoptera</taxon>
        <taxon>Polyphaga</taxon>
        <taxon>Cucujiformia</taxon>
        <taxon>Chrysomeloidea</taxon>
        <taxon>Chrysomelidae</taxon>
        <taxon>Galerucinae</taxon>
        <taxon>Alticini</taxon>
        <taxon>Psylliodes</taxon>
    </lineage>
</organism>
<feature type="region of interest" description="Disordered" evidence="1">
    <location>
        <begin position="1"/>
        <end position="25"/>
    </location>
</feature>
<reference evidence="2" key="1">
    <citation type="submission" date="2022-01" db="EMBL/GenBank/DDBJ databases">
        <authorList>
            <person name="King R."/>
        </authorList>
    </citation>
    <scope>NUCLEOTIDE SEQUENCE</scope>
</reference>
<proteinExistence type="predicted"/>
<keyword evidence="3" id="KW-1185">Reference proteome</keyword>
<name>A0A9P0DCI5_9CUCU</name>
<dbReference type="OrthoDB" id="6796489at2759"/>